<dbReference type="InterPro" id="IPR036390">
    <property type="entry name" value="WH_DNA-bd_sf"/>
</dbReference>
<evidence type="ECO:0000256" key="4">
    <source>
        <dbReference type="SAM" id="MobiDB-lite"/>
    </source>
</evidence>
<dbReference type="SUPFAM" id="SSF46785">
    <property type="entry name" value="Winged helix' DNA-binding domain"/>
    <property type="match status" value="1"/>
</dbReference>
<keyword evidence="1" id="KW-0805">Transcription regulation</keyword>
<accession>A0ABP4K5U8</accession>
<evidence type="ECO:0000259" key="5">
    <source>
        <dbReference type="PROSITE" id="PS50949"/>
    </source>
</evidence>
<protein>
    <submittedName>
        <fullName evidence="6">GntR family transcriptional regulator</fullName>
    </submittedName>
</protein>
<dbReference type="Gene3D" id="1.10.10.10">
    <property type="entry name" value="Winged helix-like DNA-binding domain superfamily/Winged helix DNA-binding domain"/>
    <property type="match status" value="1"/>
</dbReference>
<evidence type="ECO:0000256" key="2">
    <source>
        <dbReference type="ARBA" id="ARBA00023125"/>
    </source>
</evidence>
<organism evidence="6 7">
    <name type="scientific">Curtobacterium herbarum</name>
    <dbReference type="NCBI Taxonomy" id="150122"/>
    <lineage>
        <taxon>Bacteria</taxon>
        <taxon>Bacillati</taxon>
        <taxon>Actinomycetota</taxon>
        <taxon>Actinomycetes</taxon>
        <taxon>Micrococcales</taxon>
        <taxon>Microbacteriaceae</taxon>
        <taxon>Curtobacterium</taxon>
    </lineage>
</organism>
<dbReference type="CDD" id="cd07377">
    <property type="entry name" value="WHTH_GntR"/>
    <property type="match status" value="1"/>
</dbReference>
<keyword evidence="3" id="KW-0804">Transcription</keyword>
<keyword evidence="7" id="KW-1185">Reference proteome</keyword>
<evidence type="ECO:0000313" key="6">
    <source>
        <dbReference type="EMBL" id="GAA1494239.1"/>
    </source>
</evidence>
<evidence type="ECO:0000256" key="1">
    <source>
        <dbReference type="ARBA" id="ARBA00023015"/>
    </source>
</evidence>
<sequence length="228" mass="25240">MFPPRHDTRPLLRDIARDRLRTEIMGGSLEPGERLDDQELATRLGCSRTPVREALADLAHLGLVELRPNRYTRVAVPAQEDVVPALQALGLLFGGVVRITVPRLGERSRSAVFRRLGVLLDCLEAPSWQPAADAATPIYRTFIDECRNPMVTAALRGSLDGLVFRLRHRDLQSALPWPDIRNSLIALRVAVDVRDGRLAERATWSAHLLPDPAGPDPDRDDDAGCGRV</sequence>
<dbReference type="Pfam" id="PF00392">
    <property type="entry name" value="GntR"/>
    <property type="match status" value="1"/>
</dbReference>
<keyword evidence="2" id="KW-0238">DNA-binding</keyword>
<feature type="region of interest" description="Disordered" evidence="4">
    <location>
        <begin position="207"/>
        <end position="228"/>
    </location>
</feature>
<evidence type="ECO:0000313" key="7">
    <source>
        <dbReference type="Proteomes" id="UP001501742"/>
    </source>
</evidence>
<proteinExistence type="predicted"/>
<dbReference type="EMBL" id="BAAAJX010000015">
    <property type="protein sequence ID" value="GAA1494239.1"/>
    <property type="molecule type" value="Genomic_DNA"/>
</dbReference>
<dbReference type="PROSITE" id="PS50949">
    <property type="entry name" value="HTH_GNTR"/>
    <property type="match status" value="1"/>
</dbReference>
<reference evidence="7" key="1">
    <citation type="journal article" date="2019" name="Int. J. Syst. Evol. Microbiol.">
        <title>The Global Catalogue of Microorganisms (GCM) 10K type strain sequencing project: providing services to taxonomists for standard genome sequencing and annotation.</title>
        <authorList>
            <consortium name="The Broad Institute Genomics Platform"/>
            <consortium name="The Broad Institute Genome Sequencing Center for Infectious Disease"/>
            <person name="Wu L."/>
            <person name="Ma J."/>
        </authorList>
    </citation>
    <scope>NUCLEOTIDE SEQUENCE [LARGE SCALE GENOMIC DNA]</scope>
    <source>
        <strain evidence="7">JCM 12140</strain>
    </source>
</reference>
<dbReference type="InterPro" id="IPR036388">
    <property type="entry name" value="WH-like_DNA-bd_sf"/>
</dbReference>
<dbReference type="InterPro" id="IPR000524">
    <property type="entry name" value="Tscrpt_reg_HTH_GntR"/>
</dbReference>
<dbReference type="Proteomes" id="UP001501742">
    <property type="component" value="Unassembled WGS sequence"/>
</dbReference>
<evidence type="ECO:0000256" key="3">
    <source>
        <dbReference type="ARBA" id="ARBA00023163"/>
    </source>
</evidence>
<name>A0ABP4K5U8_9MICO</name>
<comment type="caution">
    <text evidence="6">The sequence shown here is derived from an EMBL/GenBank/DDBJ whole genome shotgun (WGS) entry which is preliminary data.</text>
</comment>
<gene>
    <name evidence="6" type="ORF">GCM10009627_25850</name>
</gene>
<feature type="domain" description="HTH gntR-type" evidence="5">
    <location>
        <begin position="10"/>
        <end position="77"/>
    </location>
</feature>
<feature type="compositionally biased region" description="Acidic residues" evidence="4">
    <location>
        <begin position="218"/>
        <end position="228"/>
    </location>
</feature>
<dbReference type="SMART" id="SM00345">
    <property type="entry name" value="HTH_GNTR"/>
    <property type="match status" value="1"/>
</dbReference>
<dbReference type="PANTHER" id="PTHR43537">
    <property type="entry name" value="TRANSCRIPTIONAL REGULATOR, GNTR FAMILY"/>
    <property type="match status" value="1"/>
</dbReference>
<dbReference type="RefSeq" id="WP_204609671.1">
    <property type="nucleotide sequence ID" value="NZ_BAAAJX010000015.1"/>
</dbReference>
<dbReference type="PANTHER" id="PTHR43537:SF45">
    <property type="entry name" value="GNTR FAMILY REGULATORY PROTEIN"/>
    <property type="match status" value="1"/>
</dbReference>